<evidence type="ECO:0000256" key="1">
    <source>
        <dbReference type="SAM" id="MobiDB-lite"/>
    </source>
</evidence>
<evidence type="ECO:0008006" key="5">
    <source>
        <dbReference type="Google" id="ProtNLM"/>
    </source>
</evidence>
<dbReference type="PROSITE" id="PS51257">
    <property type="entry name" value="PROKAR_LIPOPROTEIN"/>
    <property type="match status" value="1"/>
</dbReference>
<dbReference type="STRING" id="930171.Asphe3_34130"/>
<reference evidence="3 4" key="1">
    <citation type="journal article" date="2011" name="Stand. Genomic Sci.">
        <title>Complete genome sequence of Arthrobacter phenanthrenivorans type strain (Sphe3).</title>
        <authorList>
            <person name="Kallimanis A."/>
            <person name="Labutti K.M."/>
            <person name="Lapidus A."/>
            <person name="Clum A."/>
            <person name="Lykidis A."/>
            <person name="Mavromatis K."/>
            <person name="Pagani I."/>
            <person name="Liolios K."/>
            <person name="Ivanova N."/>
            <person name="Goodwin L."/>
            <person name="Pitluck S."/>
            <person name="Chen A."/>
            <person name="Palaniappan K."/>
            <person name="Markowitz V."/>
            <person name="Bristow J."/>
            <person name="Velentzas A.D."/>
            <person name="Perisynakis A."/>
            <person name="Ouzounis C.C."/>
            <person name="Kyrpides N.C."/>
            <person name="Koukkou A.I."/>
            <person name="Drainas C."/>
        </authorList>
    </citation>
    <scope>NUCLEOTIDE SEQUENCE [LARGE SCALE GENOMIC DNA]</scope>
    <source>
        <strain evidence="4">DSM 18606 / JCM 16027 / LMG 23796 / Sphe3</strain>
    </source>
</reference>
<feature type="signal peptide" evidence="2">
    <location>
        <begin position="1"/>
        <end position="23"/>
    </location>
</feature>
<feature type="chain" id="PRO_5039220933" description="Lipoprotein" evidence="2">
    <location>
        <begin position="24"/>
        <end position="466"/>
    </location>
</feature>
<feature type="compositionally biased region" description="Low complexity" evidence="1">
    <location>
        <begin position="21"/>
        <end position="33"/>
    </location>
</feature>
<dbReference type="EMBL" id="CP002379">
    <property type="protein sequence ID" value="ADX74518.1"/>
    <property type="molecule type" value="Genomic_DNA"/>
</dbReference>
<evidence type="ECO:0000313" key="4">
    <source>
        <dbReference type="Proteomes" id="UP000008639"/>
    </source>
</evidence>
<keyword evidence="2" id="KW-0732">Signal</keyword>
<dbReference type="Proteomes" id="UP000008639">
    <property type="component" value="Chromosome"/>
</dbReference>
<dbReference type="KEGG" id="apn:Asphe3_34130"/>
<protein>
    <recommendedName>
        <fullName evidence="5">Lipoprotein</fullName>
    </recommendedName>
</protein>
<feature type="region of interest" description="Disordered" evidence="1">
    <location>
        <begin position="21"/>
        <end position="51"/>
    </location>
</feature>
<dbReference type="HOGENOM" id="CLU_586152_0_0_11"/>
<evidence type="ECO:0000313" key="3">
    <source>
        <dbReference type="EMBL" id="ADX74518.1"/>
    </source>
</evidence>
<feature type="region of interest" description="Disordered" evidence="1">
    <location>
        <begin position="70"/>
        <end position="103"/>
    </location>
</feature>
<organism evidence="3 4">
    <name type="scientific">Pseudarthrobacter phenanthrenivorans (strain DSM 18606 / JCM 16027 / LMG 23796 / Sphe3)</name>
    <name type="common">Arthrobacter phenanthrenivorans</name>
    <dbReference type="NCBI Taxonomy" id="930171"/>
    <lineage>
        <taxon>Bacteria</taxon>
        <taxon>Bacillati</taxon>
        <taxon>Actinomycetota</taxon>
        <taxon>Actinomycetes</taxon>
        <taxon>Micrococcales</taxon>
        <taxon>Micrococcaceae</taxon>
        <taxon>Pseudarthrobacter</taxon>
    </lineage>
</organism>
<sequence length="466" mass="47833" precursor="true">MRWLGWAAIGVLALVGCSPGTPAPGASPSESPATAPPASPSTGSGSSGFPEKAFTDAELAAVINGVGQSRNLPYPAAQDTGRLRSGASSGSFPQVGSEATPPECAVFAPQNPFVRWADKSVSFAEGAMPIGGASGPTTTIMISLRSAEKDAITKADFSYTEDLAARCKEFDFMYTESGRTSTYTVGLLDVAPVGEKYYGTMQTTKPKGPGDYGLVGLRVLAGTMSISLSLSVAALDSAADAKPALDSMSGLAKQLIDQAVQRPPTVAPAAANSMTPEDLVALAKGVTGPNGNTVELFGASVIGPAPGFTGGTPSQEPLERCTLSDAAYYGSLTGAVIGQGQIPGATKMEYIDVTMINMPAAAVPPYPFDSRAAEFRECETLQEDMGGSVRPFPALSRLTVSLAADASYAVAHQLSDGTGEWHVRAGARKGMLSVEASTRLNAQTEAQATADGLMEFFGKVFSSAGL</sequence>
<dbReference type="AlphaFoldDB" id="F0M4H1"/>
<proteinExistence type="predicted"/>
<name>F0M4H1_PSEPM</name>
<accession>F0M4H1</accession>
<gene>
    <name evidence="3" type="ordered locus">Asphe3_34130</name>
</gene>
<evidence type="ECO:0000256" key="2">
    <source>
        <dbReference type="SAM" id="SignalP"/>
    </source>
</evidence>